<dbReference type="EMBL" id="AP019514">
    <property type="protein sequence ID" value="BBI61728.1"/>
    <property type="molecule type" value="Genomic_DNA"/>
</dbReference>
<dbReference type="Proteomes" id="UP000320231">
    <property type="component" value="Chromosome"/>
</dbReference>
<evidence type="ECO:0000313" key="2">
    <source>
        <dbReference type="Proteomes" id="UP000320231"/>
    </source>
</evidence>
<evidence type="ECO:0000313" key="1">
    <source>
        <dbReference type="EMBL" id="BBI61728.1"/>
    </source>
</evidence>
<protein>
    <submittedName>
        <fullName evidence="1">Uncharacterized protein</fullName>
    </submittedName>
</protein>
<name>A0A455UBQ3_9GAMM</name>
<organism evidence="1 2">
    <name type="scientific">Vreelandella sulfidaeris</name>
    <dbReference type="NCBI Taxonomy" id="115553"/>
    <lineage>
        <taxon>Bacteria</taxon>
        <taxon>Pseudomonadati</taxon>
        <taxon>Pseudomonadota</taxon>
        <taxon>Gammaproteobacteria</taxon>
        <taxon>Oceanospirillales</taxon>
        <taxon>Halomonadaceae</taxon>
        <taxon>Vreelandella</taxon>
    </lineage>
</organism>
<gene>
    <name evidence="1" type="ORF">HSBAA_30340</name>
</gene>
<dbReference type="KEGG" id="hsr:HSBAA_30340"/>
<dbReference type="AlphaFoldDB" id="A0A455UBQ3"/>
<proteinExistence type="predicted"/>
<sequence length="120" mass="13497">MSEADAESLRDEILADCAELPKKTREKVVNLMDWWVRGTSLSVYTRLAFDFLVENERISSVDLRNAYMSNPGKAYTQGTANAQTGQVMAILKAFRLIDSMGDLSTGDHAMIKRYKEITSK</sequence>
<accession>A0A455UBQ3</accession>
<reference evidence="1 2" key="1">
    <citation type="journal article" date="2019" name="Microbiol. Resour. Announc.">
        <title>Complete Genome Sequence of Halomonas sulfidaeris Strain Esulfide1 Isolated from a Metal Sulfide Rock at a Depth of 2,200 Meters, Obtained Using Nanopore Sequencing.</title>
        <authorList>
            <person name="Saito M."/>
            <person name="Nishigata A."/>
            <person name="Galipon J."/>
            <person name="Arakawa K."/>
        </authorList>
    </citation>
    <scope>NUCLEOTIDE SEQUENCE [LARGE SCALE GENOMIC DNA]</scope>
    <source>
        <strain evidence="1 2">ATCC BAA-803</strain>
    </source>
</reference>